<evidence type="ECO:0000313" key="1">
    <source>
        <dbReference type="EMBL" id="MFD1881765.1"/>
    </source>
</evidence>
<organism evidence="1 2">
    <name type="scientific">Paracoccus pacificus</name>
    <dbReference type="NCBI Taxonomy" id="1463598"/>
    <lineage>
        <taxon>Bacteria</taxon>
        <taxon>Pseudomonadati</taxon>
        <taxon>Pseudomonadota</taxon>
        <taxon>Alphaproteobacteria</taxon>
        <taxon>Rhodobacterales</taxon>
        <taxon>Paracoccaceae</taxon>
        <taxon>Paracoccus</taxon>
    </lineage>
</organism>
<dbReference type="RefSeq" id="WP_379141892.1">
    <property type="nucleotide sequence ID" value="NZ_JBHUEN010000021.1"/>
</dbReference>
<dbReference type="EMBL" id="JBHUEN010000021">
    <property type="protein sequence ID" value="MFD1881765.1"/>
    <property type="molecule type" value="Genomic_DNA"/>
</dbReference>
<reference evidence="2" key="1">
    <citation type="journal article" date="2019" name="Int. J. Syst. Evol. Microbiol.">
        <title>The Global Catalogue of Microorganisms (GCM) 10K type strain sequencing project: providing services to taxonomists for standard genome sequencing and annotation.</title>
        <authorList>
            <consortium name="The Broad Institute Genomics Platform"/>
            <consortium name="The Broad Institute Genome Sequencing Center for Infectious Disease"/>
            <person name="Wu L."/>
            <person name="Ma J."/>
        </authorList>
    </citation>
    <scope>NUCLEOTIDE SEQUENCE [LARGE SCALE GENOMIC DNA]</scope>
    <source>
        <strain evidence="2">CCUG 56029</strain>
    </source>
</reference>
<sequence length="41" mass="4193">MSAKGAGLYTVAVGPGCTGPAFGFCDLQAENYGDLRRLLTA</sequence>
<proteinExistence type="predicted"/>
<protein>
    <submittedName>
        <fullName evidence="1">Uncharacterized protein</fullName>
    </submittedName>
</protein>
<gene>
    <name evidence="1" type="ORF">ACFSCT_08570</name>
</gene>
<dbReference type="Proteomes" id="UP001597213">
    <property type="component" value="Unassembled WGS sequence"/>
</dbReference>
<evidence type="ECO:0000313" key="2">
    <source>
        <dbReference type="Proteomes" id="UP001597213"/>
    </source>
</evidence>
<comment type="caution">
    <text evidence="1">The sequence shown here is derived from an EMBL/GenBank/DDBJ whole genome shotgun (WGS) entry which is preliminary data.</text>
</comment>
<keyword evidence="2" id="KW-1185">Reference proteome</keyword>
<name>A0ABW4R6Y1_9RHOB</name>
<accession>A0ABW4R6Y1</accession>